<name>A0A433ZQP1_MORMO</name>
<evidence type="ECO:0000256" key="1">
    <source>
        <dbReference type="SAM" id="SignalP"/>
    </source>
</evidence>
<evidence type="ECO:0000313" key="2">
    <source>
        <dbReference type="EMBL" id="RUT64432.1"/>
    </source>
</evidence>
<feature type="signal peptide" evidence="1">
    <location>
        <begin position="1"/>
        <end position="28"/>
    </location>
</feature>
<accession>A0A433ZQP1</accession>
<feature type="chain" id="PRO_5019313821" evidence="1">
    <location>
        <begin position="29"/>
        <end position="125"/>
    </location>
</feature>
<geneLocation type="plasmid" evidence="2">
    <name>unnamed1</name>
</geneLocation>
<comment type="caution">
    <text evidence="2">The sequence shown here is derived from an EMBL/GenBank/DDBJ whole genome shotgun (WGS) entry which is preliminary data.</text>
</comment>
<keyword evidence="1" id="KW-0732">Signal</keyword>
<sequence length="125" mass="14109">MTDEMVRDMNKLTGMLLLIFALPLTGTAAPHGQCDAAARDINRQNTFIITGTKYNGPVKSITITSYRSMGLILWVKEKLHFNSCGSLTQYDYEYREMAIEESQVPITQTTQIVPEKPDRQPGRIL</sequence>
<reference evidence="2 3" key="1">
    <citation type="submission" date="2017-08" db="EMBL/GenBank/DDBJ databases">
        <title>Draft genome sequence of pheromone producing symbiont Morganella morganii, of the female New Zealand grass grub Costelytra giveni.</title>
        <authorList>
            <person name="Laugraud A."/>
            <person name="Young S.D."/>
            <person name="Hurst M.H."/>
        </authorList>
    </citation>
    <scope>NUCLEOTIDE SEQUENCE [LARGE SCALE GENOMIC DNA]</scope>
    <source>
        <strain evidence="2 3">MMsCG</strain>
        <plasmid evidence="2">unnamed1</plasmid>
    </source>
</reference>
<evidence type="ECO:0000313" key="3">
    <source>
        <dbReference type="Proteomes" id="UP000286908"/>
    </source>
</evidence>
<protein>
    <submittedName>
        <fullName evidence="2">Uncharacterized protein</fullName>
    </submittedName>
</protein>
<keyword evidence="2" id="KW-0614">Plasmid</keyword>
<gene>
    <name evidence="2" type="ORF">CKG00_14650</name>
</gene>
<dbReference type="EMBL" id="NRQY01000002">
    <property type="protein sequence ID" value="RUT64432.1"/>
    <property type="molecule type" value="Genomic_DNA"/>
</dbReference>
<dbReference type="Proteomes" id="UP000286908">
    <property type="component" value="Unassembled WGS sequence"/>
</dbReference>
<organism evidence="2 3">
    <name type="scientific">Morganella morganii</name>
    <name type="common">Proteus morganii</name>
    <dbReference type="NCBI Taxonomy" id="582"/>
    <lineage>
        <taxon>Bacteria</taxon>
        <taxon>Pseudomonadati</taxon>
        <taxon>Pseudomonadota</taxon>
        <taxon>Gammaproteobacteria</taxon>
        <taxon>Enterobacterales</taxon>
        <taxon>Morganellaceae</taxon>
        <taxon>Morganella</taxon>
    </lineage>
</organism>
<proteinExistence type="predicted"/>
<dbReference type="AlphaFoldDB" id="A0A433ZQP1"/>